<reference evidence="2 3" key="1">
    <citation type="submission" date="2018-06" db="EMBL/GenBank/DDBJ databases">
        <title>Complete Genomes of Monosporascus.</title>
        <authorList>
            <person name="Robinson A.J."/>
            <person name="Natvig D.O."/>
        </authorList>
    </citation>
    <scope>NUCLEOTIDE SEQUENCE [LARGE SCALE GENOMIC DNA]</scope>
    <source>
        <strain evidence="2 3">CBS 609.92</strain>
    </source>
</reference>
<dbReference type="Proteomes" id="UP000294003">
    <property type="component" value="Unassembled WGS sequence"/>
</dbReference>
<keyword evidence="3" id="KW-1185">Reference proteome</keyword>
<accession>A0ABY0GTS0</accession>
<evidence type="ECO:0000256" key="1">
    <source>
        <dbReference type="SAM" id="MobiDB-lite"/>
    </source>
</evidence>
<feature type="region of interest" description="Disordered" evidence="1">
    <location>
        <begin position="90"/>
        <end position="160"/>
    </location>
</feature>
<protein>
    <submittedName>
        <fullName evidence="2">Uncharacterized protein</fullName>
    </submittedName>
</protein>
<comment type="caution">
    <text evidence="2">The sequence shown here is derived from an EMBL/GenBank/DDBJ whole genome shotgun (WGS) entry which is preliminary data.</text>
</comment>
<evidence type="ECO:0000313" key="3">
    <source>
        <dbReference type="Proteomes" id="UP000294003"/>
    </source>
</evidence>
<evidence type="ECO:0000313" key="2">
    <source>
        <dbReference type="EMBL" id="RYO77393.1"/>
    </source>
</evidence>
<dbReference type="EMBL" id="QJNS01000466">
    <property type="protein sequence ID" value="RYO77393.1"/>
    <property type="molecule type" value="Genomic_DNA"/>
</dbReference>
<feature type="compositionally biased region" description="Basic and acidic residues" evidence="1">
    <location>
        <begin position="141"/>
        <end position="150"/>
    </location>
</feature>
<proteinExistence type="predicted"/>
<name>A0ABY0GTS0_9PEZI</name>
<gene>
    <name evidence="2" type="ORF">DL762_009293</name>
</gene>
<organism evidence="2 3">
    <name type="scientific">Monosporascus cannonballus</name>
    <dbReference type="NCBI Taxonomy" id="155416"/>
    <lineage>
        <taxon>Eukaryota</taxon>
        <taxon>Fungi</taxon>
        <taxon>Dikarya</taxon>
        <taxon>Ascomycota</taxon>
        <taxon>Pezizomycotina</taxon>
        <taxon>Sordariomycetes</taxon>
        <taxon>Xylariomycetidae</taxon>
        <taxon>Xylariales</taxon>
        <taxon>Xylariales incertae sedis</taxon>
        <taxon>Monosporascus</taxon>
    </lineage>
</organism>
<sequence length="186" mass="20596">MFRRNLTDNPGRAKSQAENLLVALDKVRHGIDEPIQDLPGYIQNEGYIPAPLDPEPAFRHIEPKKRLYVLVLGTAVLLARNTSLFTVAPATPPPSLRDMQVGEAAQAGKRDPSAPRNIPQAGPERVAARRERKRRLGGVRGAERQPDGLRRLRQRAQQRRVPVAEKAGRHLGHEVGVPVFLLDLGT</sequence>